<evidence type="ECO:0000259" key="1">
    <source>
        <dbReference type="Pfam" id="PF04738"/>
    </source>
</evidence>
<feature type="domain" description="Lantibiotic dehydratase N-terminal" evidence="1">
    <location>
        <begin position="3"/>
        <end position="485"/>
    </location>
</feature>
<keyword evidence="4" id="KW-1185">Reference proteome</keyword>
<organism evidence="3 4">
    <name type="scientific">Actinomadura meridiana</name>
    <dbReference type="NCBI Taxonomy" id="559626"/>
    <lineage>
        <taxon>Bacteria</taxon>
        <taxon>Bacillati</taxon>
        <taxon>Actinomycetota</taxon>
        <taxon>Actinomycetes</taxon>
        <taxon>Streptosporangiales</taxon>
        <taxon>Thermomonosporaceae</taxon>
        <taxon>Actinomadura</taxon>
    </lineage>
</organism>
<feature type="domain" description="Thiopeptide-type bacteriocin biosynthesis" evidence="2">
    <location>
        <begin position="561"/>
        <end position="804"/>
    </location>
</feature>
<dbReference type="Pfam" id="PF04738">
    <property type="entry name" value="Lant_dehydr_N"/>
    <property type="match status" value="1"/>
</dbReference>
<dbReference type="Proteomes" id="UP001501710">
    <property type="component" value="Unassembled WGS sequence"/>
</dbReference>
<evidence type="ECO:0000259" key="2">
    <source>
        <dbReference type="Pfam" id="PF14028"/>
    </source>
</evidence>
<evidence type="ECO:0000313" key="4">
    <source>
        <dbReference type="Proteomes" id="UP001501710"/>
    </source>
</evidence>
<evidence type="ECO:0000313" key="3">
    <source>
        <dbReference type="EMBL" id="GAA4239290.1"/>
    </source>
</evidence>
<reference evidence="4" key="1">
    <citation type="journal article" date="2019" name="Int. J. Syst. Evol. Microbiol.">
        <title>The Global Catalogue of Microorganisms (GCM) 10K type strain sequencing project: providing services to taxonomists for standard genome sequencing and annotation.</title>
        <authorList>
            <consortium name="The Broad Institute Genomics Platform"/>
            <consortium name="The Broad Institute Genome Sequencing Center for Infectious Disease"/>
            <person name="Wu L."/>
            <person name="Ma J."/>
        </authorList>
    </citation>
    <scope>NUCLEOTIDE SEQUENCE [LARGE SCALE GENOMIC DNA]</scope>
    <source>
        <strain evidence="4">JCM 17440</strain>
    </source>
</reference>
<gene>
    <name evidence="3" type="ORF">GCM10022254_58810</name>
</gene>
<dbReference type="InterPro" id="IPR006827">
    <property type="entry name" value="Lant_deHydtase_N"/>
</dbReference>
<name>A0ABP8CHB0_9ACTN</name>
<accession>A0ABP8CHB0</accession>
<dbReference type="InterPro" id="IPR023809">
    <property type="entry name" value="Thiopep_bacteriocin_synth_dom"/>
</dbReference>
<dbReference type="Pfam" id="PF14028">
    <property type="entry name" value="Lant_dehydr_C"/>
    <property type="match status" value="1"/>
</dbReference>
<dbReference type="NCBIfam" id="TIGR03891">
    <property type="entry name" value="thiopep_ocin"/>
    <property type="match status" value="1"/>
</dbReference>
<sequence>MLGLVRTPIAVAELIDKVRVELEVSAEAVQSVVSRFVSNGILITDLRPPSTCQDGLAHLRRGLLEANASAISGLRPLLAELRQIAEELDCGRITTGTKMRDLAEVEHPVSVDVRVGATMVLPRQVAVEAANAATALVCLSPHPDGDPGWKAYHERFMARFGANAAVPLTLLVDPVAGIGYPDHFTAPTEDLPRELSVRDTRLLALAQQAALEGSHEVVLDEGFLASLREGSEILRIPPHLELFTQLWAPSLSAVEQDDFRLVVSGIARTGTALSGRFIDLLPEEDQRHRRAVYGRLPTYVEGAAAAHLSFPPVHPHLENVVRAPQLLPRLVTMAEHRPEADDRFRLDDLAVTADARGMYLFSRSSGQVVEPMLANAGARHVMPPMARLLFEIPRARLAASSPFAWGAARCLPFLPRIVFGRSILSTARWTIPSTALPDPDLAKDRWRTEFDTLRGRLRLPGTISVGDSDLRLRLNLDDAMDLAVLRDHLDQARAAGKPLVIAEGATPADHGWFDGRANELIIPVASNRPTAPTPTILTRQRPPALMGPRRGVLPGAGHLLMAKLYTDPALMDTVLVHKLPDLLSQWPVPPSWWFVRYRDPEPHLRIRIHTDDQTSAFARISAWAVQLRDGGFIRVLTFNTHLPETARYGEGAIQHAAEALFAADSAAALAHLAALDADRSIPPQALLAASMVDLTSHLVGGVEAGARWLIDHPYRSARDRPDRNVAALAVRLSQPGAIAALKGGRLIANAWANRAHAAAAYRHHLDGEALKVEETIVPLTHMLHIRCAGINLAGERLCRRLARAAALAWISRTPAGER</sequence>
<protein>
    <submittedName>
        <fullName evidence="3">Lantibiotic dehydratase</fullName>
    </submittedName>
</protein>
<comment type="caution">
    <text evidence="3">The sequence shown here is derived from an EMBL/GenBank/DDBJ whole genome shotgun (WGS) entry which is preliminary data.</text>
</comment>
<proteinExistence type="predicted"/>
<dbReference type="EMBL" id="BAABAS010000020">
    <property type="protein sequence ID" value="GAA4239290.1"/>
    <property type="molecule type" value="Genomic_DNA"/>
</dbReference>